<evidence type="ECO:0000313" key="4">
    <source>
        <dbReference type="EMBL" id="MPM73188.1"/>
    </source>
</evidence>
<dbReference type="EC" id="5.4.3.2" evidence="4"/>
<evidence type="ECO:0000256" key="1">
    <source>
        <dbReference type="ARBA" id="ARBA00022485"/>
    </source>
</evidence>
<accession>A0A645C733</accession>
<keyword evidence="1" id="KW-0408">Iron</keyword>
<keyword evidence="1" id="KW-0004">4Fe-4S</keyword>
<dbReference type="InterPro" id="IPR058240">
    <property type="entry name" value="rSAM_sf"/>
</dbReference>
<dbReference type="EMBL" id="VSSQ01025204">
    <property type="protein sequence ID" value="MPM73188.1"/>
    <property type="molecule type" value="Genomic_DNA"/>
</dbReference>
<reference evidence="4" key="1">
    <citation type="submission" date="2019-08" db="EMBL/GenBank/DDBJ databases">
        <authorList>
            <person name="Kucharzyk K."/>
            <person name="Murdoch R.W."/>
            <person name="Higgins S."/>
            <person name="Loffler F."/>
        </authorList>
    </citation>
    <scope>NUCLEOTIDE SEQUENCE</scope>
</reference>
<dbReference type="InterPro" id="IPR013785">
    <property type="entry name" value="Aldolase_TIM"/>
</dbReference>
<proteinExistence type="predicted"/>
<dbReference type="AlphaFoldDB" id="A0A645C733"/>
<sequence>MERIISALRAIEHVEIIRIGTRVPVVMPMRITKELTDMLKKYHPIWINTHFNHPNELTPEAARACAAIVDAGIPLGNQTVLLRGVNDDAETMKRLLLGLVKMRVRPYYLYQCDLSCGIGHFRTRVEVGIEIMHKLTGNISGYALPKYVIDAPGGGGKIPLAYDYVVWKDDQEVILENYRGDRYHYPQPRQ</sequence>
<dbReference type="Pfam" id="PF12544">
    <property type="entry name" value="LAM_C"/>
    <property type="match status" value="1"/>
</dbReference>
<keyword evidence="1" id="KW-0411">Iron-sulfur</keyword>
<keyword evidence="1" id="KW-0479">Metal-binding</keyword>
<keyword evidence="2 4" id="KW-0413">Isomerase</keyword>
<feature type="domain" description="Lysine-2,3-aminomutase C-terminal" evidence="3">
    <location>
        <begin position="133"/>
        <end position="189"/>
    </location>
</feature>
<dbReference type="PANTHER" id="PTHR30538:SF1">
    <property type="entry name" value="L-LYSINE 2,3-AMINOMUTASE"/>
    <property type="match status" value="1"/>
</dbReference>
<name>A0A645C733_9ZZZZ</name>
<dbReference type="GO" id="GO:0051539">
    <property type="term" value="F:4 iron, 4 sulfur cluster binding"/>
    <property type="evidence" value="ECO:0007669"/>
    <property type="project" value="UniProtKB-KW"/>
</dbReference>
<dbReference type="Gene3D" id="3.20.20.70">
    <property type="entry name" value="Aldolase class I"/>
    <property type="match status" value="1"/>
</dbReference>
<evidence type="ECO:0000259" key="3">
    <source>
        <dbReference type="Pfam" id="PF12544"/>
    </source>
</evidence>
<evidence type="ECO:0000256" key="2">
    <source>
        <dbReference type="ARBA" id="ARBA00023235"/>
    </source>
</evidence>
<dbReference type="InterPro" id="IPR025895">
    <property type="entry name" value="LAM_C_dom"/>
</dbReference>
<dbReference type="PANTHER" id="PTHR30538">
    <property type="entry name" value="LYSINE 2,3-AMINOMUTASE-RELATED"/>
    <property type="match status" value="1"/>
</dbReference>
<dbReference type="GO" id="GO:0050066">
    <property type="term" value="F:L-lysine 2,3-aminomutase activity"/>
    <property type="evidence" value="ECO:0007669"/>
    <property type="project" value="UniProtKB-EC"/>
</dbReference>
<gene>
    <name evidence="4" type="primary">kamA_20</name>
    <name evidence="4" type="ORF">SDC9_120164</name>
</gene>
<dbReference type="InterPro" id="IPR003739">
    <property type="entry name" value="Lys_aminomutase/Glu_NH3_mut"/>
</dbReference>
<comment type="caution">
    <text evidence="4">The sequence shown here is derived from an EMBL/GenBank/DDBJ whole genome shotgun (WGS) entry which is preliminary data.</text>
</comment>
<protein>
    <submittedName>
        <fullName evidence="4">L-lysine 2,3-aminomutase</fullName>
        <ecNumber evidence="4">5.4.3.2</ecNumber>
    </submittedName>
</protein>
<organism evidence="4">
    <name type="scientific">bioreactor metagenome</name>
    <dbReference type="NCBI Taxonomy" id="1076179"/>
    <lineage>
        <taxon>unclassified sequences</taxon>
        <taxon>metagenomes</taxon>
        <taxon>ecological metagenomes</taxon>
    </lineage>
</organism>
<dbReference type="CDD" id="cd01335">
    <property type="entry name" value="Radical_SAM"/>
    <property type="match status" value="1"/>
</dbReference>
<dbReference type="SUPFAM" id="SSF102114">
    <property type="entry name" value="Radical SAM enzymes"/>
    <property type="match status" value="1"/>
</dbReference>